<gene>
    <name evidence="1" type="ORF">J2W84_000185</name>
</gene>
<sequence>MLNIDTIQLATGKLAIDKVTAAEIRPFEPAMPEHAVKKLALAKI</sequence>
<dbReference type="EMBL" id="JAVDTI010000001">
    <property type="protein sequence ID" value="MDR6803148.1"/>
    <property type="molecule type" value="Genomic_DNA"/>
</dbReference>
<accession>A0ABU1QPS0</accession>
<comment type="caution">
    <text evidence="1">The sequence shown here is derived from an EMBL/GenBank/DDBJ whole genome shotgun (WGS) entry which is preliminary data.</text>
</comment>
<reference evidence="1 2" key="1">
    <citation type="submission" date="2023-07" db="EMBL/GenBank/DDBJ databases">
        <title>Sorghum-associated microbial communities from plants grown in Nebraska, USA.</title>
        <authorList>
            <person name="Schachtman D."/>
        </authorList>
    </citation>
    <scope>NUCLEOTIDE SEQUENCE [LARGE SCALE GENOMIC DNA]</scope>
    <source>
        <strain evidence="1 2">BE57</strain>
    </source>
</reference>
<name>A0ABU1QPS0_9BACT</name>
<keyword evidence="2" id="KW-1185">Reference proteome</keyword>
<evidence type="ECO:0000313" key="1">
    <source>
        <dbReference type="EMBL" id="MDR6803148.1"/>
    </source>
</evidence>
<organism evidence="1 2">
    <name type="scientific">Dyadobacter fermentans</name>
    <dbReference type="NCBI Taxonomy" id="94254"/>
    <lineage>
        <taxon>Bacteria</taxon>
        <taxon>Pseudomonadati</taxon>
        <taxon>Bacteroidota</taxon>
        <taxon>Cytophagia</taxon>
        <taxon>Cytophagales</taxon>
        <taxon>Spirosomataceae</taxon>
        <taxon>Dyadobacter</taxon>
    </lineage>
</organism>
<evidence type="ECO:0000313" key="2">
    <source>
        <dbReference type="Proteomes" id="UP001264980"/>
    </source>
</evidence>
<dbReference type="Proteomes" id="UP001264980">
    <property type="component" value="Unassembled WGS sequence"/>
</dbReference>
<protein>
    <submittedName>
        <fullName evidence="1">Uncharacterized protein</fullName>
    </submittedName>
</protein>
<proteinExistence type="predicted"/>